<reference evidence="2" key="2">
    <citation type="submission" date="2023-05" db="EMBL/GenBank/DDBJ databases">
        <authorList>
            <person name="Schelkunov M.I."/>
        </authorList>
    </citation>
    <scope>NUCLEOTIDE SEQUENCE</scope>
    <source>
        <strain evidence="2">Hsosn_3</strain>
        <tissue evidence="2">Leaf</tissue>
    </source>
</reference>
<dbReference type="PANTHER" id="PTHR31917:SF58">
    <property type="entry name" value="AGENET AND BROMO-ADJACENT HOMOLOGY (BAH) DOMAIN-CONTAINING PROTEIN"/>
    <property type="match status" value="1"/>
</dbReference>
<organism evidence="2 3">
    <name type="scientific">Heracleum sosnowskyi</name>
    <dbReference type="NCBI Taxonomy" id="360622"/>
    <lineage>
        <taxon>Eukaryota</taxon>
        <taxon>Viridiplantae</taxon>
        <taxon>Streptophyta</taxon>
        <taxon>Embryophyta</taxon>
        <taxon>Tracheophyta</taxon>
        <taxon>Spermatophyta</taxon>
        <taxon>Magnoliopsida</taxon>
        <taxon>eudicotyledons</taxon>
        <taxon>Gunneridae</taxon>
        <taxon>Pentapetalae</taxon>
        <taxon>asterids</taxon>
        <taxon>campanulids</taxon>
        <taxon>Apiales</taxon>
        <taxon>Apiaceae</taxon>
        <taxon>Apioideae</taxon>
        <taxon>apioid superclade</taxon>
        <taxon>Tordylieae</taxon>
        <taxon>Tordyliinae</taxon>
        <taxon>Heracleum</taxon>
    </lineage>
</organism>
<dbReference type="InterPro" id="IPR014002">
    <property type="entry name" value="Agenet_dom_plant"/>
</dbReference>
<proteinExistence type="predicted"/>
<dbReference type="Pfam" id="PF05641">
    <property type="entry name" value="Agenet"/>
    <property type="match status" value="1"/>
</dbReference>
<protein>
    <submittedName>
        <fullName evidence="2">BAH domain-containing protein</fullName>
    </submittedName>
</protein>
<dbReference type="EMBL" id="JAUIZM010000004">
    <property type="protein sequence ID" value="KAK1386934.1"/>
    <property type="molecule type" value="Genomic_DNA"/>
</dbReference>
<evidence type="ECO:0000313" key="3">
    <source>
        <dbReference type="Proteomes" id="UP001237642"/>
    </source>
</evidence>
<feature type="domain" description="Agenet" evidence="1">
    <location>
        <begin position="129"/>
        <end position="195"/>
    </location>
</feature>
<accession>A0AAD8IJ93</accession>
<sequence length="402" mass="45424">MQFENDDVKPFDITQVKGYSEQKIFKYMLPTSPSSNAKDFLAKDRLKVDVDCSDTIAVKPKKRLRLSSNHGACLQPYNKSQALNDATRMVPKLKGSSTDDIGGPQLSMLKESVPAVSLATKEVVMQKSQALTTGDQIEVLCQDSGIRGCWFRALIIKKKLEKVKVKYLDIKDAADENSNLEEWILASRVAVPDEWGLRISGRTTVRPAPVLIKNGDDNGGDALIVKDGSVVDVWRHDGWWEGIVIQKESEDNINVYFPAEKCDSVFCQKDLRPSQEWLGTGWKQMEDRQDLLTKILSKLNKKLETVTCCRSVVARDIVKDDLLAKLKWKTSRKRKRSPNSSQKLCTSETKNKSQIRAFGTRTWEKFYIPSSTKVDHENCKYTREPVFSSTVVSPLSNLVLSR</sequence>
<dbReference type="AlphaFoldDB" id="A0AAD8IJ93"/>
<reference evidence="2" key="1">
    <citation type="submission" date="2023-02" db="EMBL/GenBank/DDBJ databases">
        <title>Genome of toxic invasive species Heracleum sosnowskyi carries increased number of genes despite the absence of recent whole-genome duplications.</title>
        <authorList>
            <person name="Schelkunov M."/>
            <person name="Shtratnikova V."/>
            <person name="Makarenko M."/>
            <person name="Klepikova A."/>
            <person name="Omelchenko D."/>
            <person name="Novikova G."/>
            <person name="Obukhova E."/>
            <person name="Bogdanov V."/>
            <person name="Penin A."/>
            <person name="Logacheva M."/>
        </authorList>
    </citation>
    <scope>NUCLEOTIDE SEQUENCE</scope>
    <source>
        <strain evidence="2">Hsosn_3</strain>
        <tissue evidence="2">Leaf</tissue>
    </source>
</reference>
<dbReference type="PANTHER" id="PTHR31917">
    <property type="entry name" value="AGENET DOMAIN-CONTAINING PROTEIN-RELATED"/>
    <property type="match status" value="1"/>
</dbReference>
<dbReference type="SMART" id="SM00743">
    <property type="entry name" value="Agenet"/>
    <property type="match status" value="2"/>
</dbReference>
<feature type="domain" description="Agenet" evidence="1">
    <location>
        <begin position="223"/>
        <end position="279"/>
    </location>
</feature>
<evidence type="ECO:0000313" key="2">
    <source>
        <dbReference type="EMBL" id="KAK1386934.1"/>
    </source>
</evidence>
<comment type="caution">
    <text evidence="2">The sequence shown here is derived from an EMBL/GenBank/DDBJ whole genome shotgun (WGS) entry which is preliminary data.</text>
</comment>
<gene>
    <name evidence="2" type="ORF">POM88_015112</name>
</gene>
<evidence type="ECO:0000259" key="1">
    <source>
        <dbReference type="SMART" id="SM00743"/>
    </source>
</evidence>
<dbReference type="Proteomes" id="UP001237642">
    <property type="component" value="Unassembled WGS sequence"/>
</dbReference>
<dbReference type="InterPro" id="IPR008395">
    <property type="entry name" value="Agenet-like_dom"/>
</dbReference>
<keyword evidence="3" id="KW-1185">Reference proteome</keyword>
<name>A0AAD8IJ93_9APIA</name>